<dbReference type="EMBL" id="QQAX01000002">
    <property type="protein sequence ID" value="RDI48686.1"/>
    <property type="molecule type" value="Genomic_DNA"/>
</dbReference>
<evidence type="ECO:0008006" key="3">
    <source>
        <dbReference type="Google" id="ProtNLM"/>
    </source>
</evidence>
<protein>
    <recommendedName>
        <fullName evidence="3">Sulfotransferase family protein</fullName>
    </recommendedName>
</protein>
<organism evidence="1 2">
    <name type="scientific">Aquicella lusitana</name>
    <dbReference type="NCBI Taxonomy" id="254246"/>
    <lineage>
        <taxon>Bacteria</taxon>
        <taxon>Pseudomonadati</taxon>
        <taxon>Pseudomonadota</taxon>
        <taxon>Gammaproteobacteria</taxon>
        <taxon>Legionellales</taxon>
        <taxon>Coxiellaceae</taxon>
        <taxon>Aquicella</taxon>
    </lineage>
</organism>
<dbReference type="InterPro" id="IPR014556">
    <property type="entry name" value="UCP029407"/>
</dbReference>
<dbReference type="OrthoDB" id="9179784at2"/>
<name>A0A370GZG5_9COXI</name>
<dbReference type="AlphaFoldDB" id="A0A370GZG5"/>
<dbReference type="PIRSF" id="PIRSF029407">
    <property type="entry name" value="UCP029407"/>
    <property type="match status" value="1"/>
</dbReference>
<proteinExistence type="predicted"/>
<sequence length="350" mass="40434">MNGEQVNKQKKNLYIVVGMPRSGTSAITRGLKALGIDLGDNFGSGNNKWNPTGFWEDKDIVYKINRGVSFALNDNWMSVHLIDDQCRNNPVLSDLKLSATHILQKRLASTSSWGFKDPRTSRVLPFWQEVFAELHLSDNYIIALRNPLACASSWRRLSGADIEIGLLLWLIHLIPVINCTHGRNRLMVSYDLLMQNPRQQLARIKDKLGIQSKVDPSDMDQYANYYLDKKLSHYEYSEEDLKSHPAVAIAPICAHLYELFMKLAKDEIAFESEAFSSTWQTLKAEFDKVYPGFAYINSLLKKNKQLERKLRTIERSVPWKLIYPLRVLDDALRALRRKTREQRRLIKSYD</sequence>
<gene>
    <name evidence="1" type="ORF">C8D86_102115</name>
</gene>
<comment type="caution">
    <text evidence="1">The sequence shown here is derived from an EMBL/GenBank/DDBJ whole genome shotgun (WGS) entry which is preliminary data.</text>
</comment>
<evidence type="ECO:0000313" key="2">
    <source>
        <dbReference type="Proteomes" id="UP000254720"/>
    </source>
</evidence>
<dbReference type="Gene3D" id="3.40.50.300">
    <property type="entry name" value="P-loop containing nucleotide triphosphate hydrolases"/>
    <property type="match status" value="1"/>
</dbReference>
<dbReference type="RefSeq" id="WP_114833490.1">
    <property type="nucleotide sequence ID" value="NZ_LR699114.1"/>
</dbReference>
<dbReference type="InterPro" id="IPR027417">
    <property type="entry name" value="P-loop_NTPase"/>
</dbReference>
<reference evidence="1 2" key="1">
    <citation type="submission" date="2018-07" db="EMBL/GenBank/DDBJ databases">
        <title>Genomic Encyclopedia of Type Strains, Phase IV (KMG-IV): sequencing the most valuable type-strain genomes for metagenomic binning, comparative biology and taxonomic classification.</title>
        <authorList>
            <person name="Goeker M."/>
        </authorList>
    </citation>
    <scope>NUCLEOTIDE SEQUENCE [LARGE SCALE GENOMIC DNA]</scope>
    <source>
        <strain evidence="1 2">DSM 16500</strain>
    </source>
</reference>
<evidence type="ECO:0000313" key="1">
    <source>
        <dbReference type="EMBL" id="RDI48686.1"/>
    </source>
</evidence>
<keyword evidence="2" id="KW-1185">Reference proteome</keyword>
<dbReference type="SUPFAM" id="SSF52540">
    <property type="entry name" value="P-loop containing nucleoside triphosphate hydrolases"/>
    <property type="match status" value="1"/>
</dbReference>
<accession>A0A370GZG5</accession>
<dbReference type="Proteomes" id="UP000254720">
    <property type="component" value="Unassembled WGS sequence"/>
</dbReference>